<organism evidence="1 2">
    <name type="scientific">Cysteiniphilum litorale</name>
    <dbReference type="NCBI Taxonomy" id="2056700"/>
    <lineage>
        <taxon>Bacteria</taxon>
        <taxon>Pseudomonadati</taxon>
        <taxon>Pseudomonadota</taxon>
        <taxon>Gammaproteobacteria</taxon>
        <taxon>Thiotrichales</taxon>
        <taxon>Fastidiosibacteraceae</taxon>
        <taxon>Cysteiniphilum</taxon>
    </lineage>
</organism>
<dbReference type="Proteomes" id="UP000636949">
    <property type="component" value="Unassembled WGS sequence"/>
</dbReference>
<reference evidence="1" key="1">
    <citation type="journal article" date="2014" name="Int. J. Syst. Evol. Microbiol.">
        <title>Complete genome sequence of Corynebacterium casei LMG S-19264T (=DSM 44701T), isolated from a smear-ripened cheese.</title>
        <authorList>
            <consortium name="US DOE Joint Genome Institute (JGI-PGF)"/>
            <person name="Walter F."/>
            <person name="Albersmeier A."/>
            <person name="Kalinowski J."/>
            <person name="Ruckert C."/>
        </authorList>
    </citation>
    <scope>NUCLEOTIDE SEQUENCE</scope>
    <source>
        <strain evidence="1">CGMCC 1.15758</strain>
    </source>
</reference>
<proteinExistence type="predicted"/>
<gene>
    <name evidence="1" type="ORF">GCM10010995_10800</name>
</gene>
<keyword evidence="2" id="KW-1185">Reference proteome</keyword>
<dbReference type="AlphaFoldDB" id="A0A8J2Z3V9"/>
<reference evidence="1" key="2">
    <citation type="submission" date="2020-09" db="EMBL/GenBank/DDBJ databases">
        <authorList>
            <person name="Sun Q."/>
            <person name="Zhou Y."/>
        </authorList>
    </citation>
    <scope>NUCLEOTIDE SEQUENCE</scope>
    <source>
        <strain evidence="1">CGMCC 1.15758</strain>
    </source>
</reference>
<comment type="caution">
    <text evidence="1">The sequence shown here is derived from an EMBL/GenBank/DDBJ whole genome shotgun (WGS) entry which is preliminary data.</text>
</comment>
<sequence length="268" mass="31034">MARVLSNKTLHNLQQHAKKFSLSYLLQQLFMLGFDIQNIEFESVESSAFHTHTIAYLHYVDAQIIIGVNLGWLAAQSKLKDIGFSEDFLQSKTFAQYANQWLKHILMLLHLDLMVESKDAFNAITENNTLALNSYAELHYQVASLFPEYYFDLKVNHANSLVRPKQMILGQAILSDQHGQIGHVIFEAKNRIQITLNIEEGLSEYEIVRITQLLQAKWCAHYGSFWHGYLLQLHMRLLTNQESTYLSSRLTTTTKLNARQQLLFEQEL</sequence>
<dbReference type="EMBL" id="BMJS01000009">
    <property type="protein sequence ID" value="GGF95415.1"/>
    <property type="molecule type" value="Genomic_DNA"/>
</dbReference>
<name>A0A8J2Z3V9_9GAMM</name>
<evidence type="ECO:0000313" key="1">
    <source>
        <dbReference type="EMBL" id="GGF95415.1"/>
    </source>
</evidence>
<accession>A0A8J2Z3V9</accession>
<protein>
    <submittedName>
        <fullName evidence="1">Uncharacterized protein</fullName>
    </submittedName>
</protein>
<evidence type="ECO:0000313" key="2">
    <source>
        <dbReference type="Proteomes" id="UP000636949"/>
    </source>
</evidence>
<dbReference type="RefSeq" id="WP_117002237.1">
    <property type="nucleotide sequence ID" value="NZ_BMJS01000009.1"/>
</dbReference>